<dbReference type="EMBL" id="NHTK01004721">
    <property type="protein sequence ID" value="PPQ85397.1"/>
    <property type="molecule type" value="Genomic_DNA"/>
</dbReference>
<dbReference type="Proteomes" id="UP000284842">
    <property type="component" value="Unassembled WGS sequence"/>
</dbReference>
<proteinExistence type="predicted"/>
<gene>
    <name evidence="1" type="ORF">CVT24_002795</name>
</gene>
<sequence length="88" mass="9509">MQKKRTYLQKVNDELGAIREESKLGGLLFPSTSSSSYPCLTRGHTGTTLVERVEETGTNILGGTLKLVLGLFCECGKDSVDDTSTDLP</sequence>
<dbReference type="InParanoid" id="A0A409X3R9"/>
<evidence type="ECO:0000313" key="1">
    <source>
        <dbReference type="EMBL" id="PPQ85397.1"/>
    </source>
</evidence>
<name>A0A409X3R9_9AGAR</name>
<accession>A0A409X3R9</accession>
<reference evidence="1 2" key="1">
    <citation type="journal article" date="2018" name="Evol. Lett.">
        <title>Horizontal gene cluster transfer increased hallucinogenic mushroom diversity.</title>
        <authorList>
            <person name="Reynolds H.T."/>
            <person name="Vijayakumar V."/>
            <person name="Gluck-Thaler E."/>
            <person name="Korotkin H.B."/>
            <person name="Matheny P.B."/>
            <person name="Slot J.C."/>
        </authorList>
    </citation>
    <scope>NUCLEOTIDE SEQUENCE [LARGE SCALE GENOMIC DNA]</scope>
    <source>
        <strain evidence="1 2">2629</strain>
    </source>
</reference>
<evidence type="ECO:0000313" key="2">
    <source>
        <dbReference type="Proteomes" id="UP000284842"/>
    </source>
</evidence>
<dbReference type="AlphaFoldDB" id="A0A409X3R9"/>
<organism evidence="1 2">
    <name type="scientific">Panaeolus cyanescens</name>
    <dbReference type="NCBI Taxonomy" id="181874"/>
    <lineage>
        <taxon>Eukaryota</taxon>
        <taxon>Fungi</taxon>
        <taxon>Dikarya</taxon>
        <taxon>Basidiomycota</taxon>
        <taxon>Agaricomycotina</taxon>
        <taxon>Agaricomycetes</taxon>
        <taxon>Agaricomycetidae</taxon>
        <taxon>Agaricales</taxon>
        <taxon>Agaricineae</taxon>
        <taxon>Galeropsidaceae</taxon>
        <taxon>Panaeolus</taxon>
    </lineage>
</organism>
<keyword evidence="2" id="KW-1185">Reference proteome</keyword>
<protein>
    <submittedName>
        <fullName evidence="1">Uncharacterized protein</fullName>
    </submittedName>
</protein>
<comment type="caution">
    <text evidence="1">The sequence shown here is derived from an EMBL/GenBank/DDBJ whole genome shotgun (WGS) entry which is preliminary data.</text>
</comment>